<evidence type="ECO:0000256" key="1">
    <source>
        <dbReference type="SAM" id="SignalP"/>
    </source>
</evidence>
<dbReference type="Gene3D" id="3.10.450.50">
    <property type="match status" value="1"/>
</dbReference>
<keyword evidence="4" id="KW-1185">Reference proteome</keyword>
<sequence length="171" mass="19307">MHIFLFAVARSLIFCMGALVISAASVLAGEVTDFSEHLKEQDNQLFSIGFNTCDIDVFDRLVSDDFEFFHDQGGVLYTKEAFIASVKTGICSLDYRAERQLVEDSIEVYPLYQDGEIYGAIQRGAHVFLAHHTNGTVKITSKALFTHLWRLEGESWKLHRVLSFAHESPET</sequence>
<dbReference type="STRING" id="989403.SAMN05421798_101910"/>
<evidence type="ECO:0000313" key="4">
    <source>
        <dbReference type="Proteomes" id="UP000076577"/>
    </source>
</evidence>
<dbReference type="PATRIC" id="fig|989403.3.peg.4763"/>
<evidence type="ECO:0000259" key="2">
    <source>
        <dbReference type="Pfam" id="PF14534"/>
    </source>
</evidence>
<dbReference type="AlphaFoldDB" id="A0A165T4P5"/>
<feature type="signal peptide" evidence="1">
    <location>
        <begin position="1"/>
        <end position="28"/>
    </location>
</feature>
<reference evidence="3 4" key="1">
    <citation type="journal article" date="2016" name="Front. Microbiol.">
        <title>Comparative Genomic Analysis Reveals a Diverse Repertoire of Genes Involved in Prokaryote-Eukaryote Interactions within the Pseudovibrio Genus.</title>
        <authorList>
            <person name="Romano S."/>
            <person name="Fernandez-Guerra A."/>
            <person name="Reen F.J."/>
            <person name="Glockner F.O."/>
            <person name="Crowley S.P."/>
            <person name="O'Sullivan O."/>
            <person name="Cotter P.D."/>
            <person name="Adams C."/>
            <person name="Dobson A.D."/>
            <person name="O'Gara F."/>
        </authorList>
    </citation>
    <scope>NUCLEOTIDE SEQUENCE [LARGE SCALE GENOMIC DNA]</scope>
    <source>
        <strain evidence="3 4">Ad2</strain>
    </source>
</reference>
<evidence type="ECO:0000313" key="3">
    <source>
        <dbReference type="EMBL" id="KZL05422.1"/>
    </source>
</evidence>
<accession>A0A165T4P5</accession>
<feature type="domain" description="DUF4440" evidence="2">
    <location>
        <begin position="42"/>
        <end position="158"/>
    </location>
</feature>
<gene>
    <name evidence="3" type="ORF">PsAD2_04347</name>
</gene>
<keyword evidence="1" id="KW-0732">Signal</keyword>
<dbReference type="InterPro" id="IPR032710">
    <property type="entry name" value="NTF2-like_dom_sf"/>
</dbReference>
<dbReference type="InterPro" id="IPR027843">
    <property type="entry name" value="DUF4440"/>
</dbReference>
<dbReference type="EMBL" id="LMCB01000152">
    <property type="protein sequence ID" value="KZL05422.1"/>
    <property type="molecule type" value="Genomic_DNA"/>
</dbReference>
<dbReference type="Pfam" id="PF14534">
    <property type="entry name" value="DUF4440"/>
    <property type="match status" value="1"/>
</dbReference>
<proteinExistence type="predicted"/>
<feature type="chain" id="PRO_5007866976" description="DUF4440 domain-containing protein" evidence="1">
    <location>
        <begin position="29"/>
        <end position="171"/>
    </location>
</feature>
<organism evidence="3 4">
    <name type="scientific">Pseudovibrio axinellae</name>
    <dbReference type="NCBI Taxonomy" id="989403"/>
    <lineage>
        <taxon>Bacteria</taxon>
        <taxon>Pseudomonadati</taxon>
        <taxon>Pseudomonadota</taxon>
        <taxon>Alphaproteobacteria</taxon>
        <taxon>Hyphomicrobiales</taxon>
        <taxon>Stappiaceae</taxon>
        <taxon>Pseudovibrio</taxon>
    </lineage>
</organism>
<dbReference type="SUPFAM" id="SSF54427">
    <property type="entry name" value="NTF2-like"/>
    <property type="match status" value="1"/>
</dbReference>
<dbReference type="Proteomes" id="UP000076577">
    <property type="component" value="Unassembled WGS sequence"/>
</dbReference>
<protein>
    <recommendedName>
        <fullName evidence="2">DUF4440 domain-containing protein</fullName>
    </recommendedName>
</protein>
<dbReference type="OrthoDB" id="119951at2"/>
<comment type="caution">
    <text evidence="3">The sequence shown here is derived from an EMBL/GenBank/DDBJ whole genome shotgun (WGS) entry which is preliminary data.</text>
</comment>
<dbReference type="RefSeq" id="WP_068010582.1">
    <property type="nucleotide sequence ID" value="NZ_FOFM01000001.1"/>
</dbReference>
<name>A0A165T4P5_9HYPH</name>